<organism evidence="4 5">
    <name type="scientific">Aspergillus avenaceus</name>
    <dbReference type="NCBI Taxonomy" id="36643"/>
    <lineage>
        <taxon>Eukaryota</taxon>
        <taxon>Fungi</taxon>
        <taxon>Dikarya</taxon>
        <taxon>Ascomycota</taxon>
        <taxon>Pezizomycotina</taxon>
        <taxon>Eurotiomycetes</taxon>
        <taxon>Eurotiomycetidae</taxon>
        <taxon>Eurotiales</taxon>
        <taxon>Aspergillaceae</taxon>
        <taxon>Aspergillus</taxon>
        <taxon>Aspergillus subgen. Circumdati</taxon>
    </lineage>
</organism>
<dbReference type="Pfam" id="PF13532">
    <property type="entry name" value="2OG-FeII_Oxy_2"/>
    <property type="match status" value="1"/>
</dbReference>
<feature type="binding site" evidence="1">
    <location>
        <position position="449"/>
    </location>
    <ligand>
        <name>2-oxoglutarate</name>
        <dbReference type="ChEBI" id="CHEBI:16810"/>
    </ligand>
</feature>
<dbReference type="InterPro" id="IPR037151">
    <property type="entry name" value="AlkB-like_sf"/>
</dbReference>
<dbReference type="GO" id="GO:0006307">
    <property type="term" value="P:DNA alkylation repair"/>
    <property type="evidence" value="ECO:0007669"/>
    <property type="project" value="TreeGrafter"/>
</dbReference>
<feature type="domain" description="Fe2OG dioxygenase" evidence="3">
    <location>
        <begin position="440"/>
        <end position="590"/>
    </location>
</feature>
<proteinExistence type="predicted"/>
<feature type="compositionally biased region" description="Basic and acidic residues" evidence="2">
    <location>
        <begin position="594"/>
        <end position="606"/>
    </location>
</feature>
<feature type="binding site" evidence="1">
    <location>
        <position position="572"/>
    </location>
    <ligand>
        <name>2-oxoglutarate</name>
        <dbReference type="ChEBI" id="CHEBI:16810"/>
    </ligand>
</feature>
<dbReference type="OrthoDB" id="2163491at2759"/>
<dbReference type="GO" id="GO:0035516">
    <property type="term" value="F:broad specificity oxidative DNA demethylase activity"/>
    <property type="evidence" value="ECO:0007669"/>
    <property type="project" value="TreeGrafter"/>
</dbReference>
<evidence type="ECO:0000256" key="1">
    <source>
        <dbReference type="PIRSR" id="PIRSR632852-1"/>
    </source>
</evidence>
<dbReference type="Proteomes" id="UP000325780">
    <property type="component" value="Unassembled WGS sequence"/>
</dbReference>
<dbReference type="GO" id="GO:0008198">
    <property type="term" value="F:ferrous iron binding"/>
    <property type="evidence" value="ECO:0007669"/>
    <property type="project" value="TreeGrafter"/>
</dbReference>
<evidence type="ECO:0000259" key="3">
    <source>
        <dbReference type="PROSITE" id="PS51471"/>
    </source>
</evidence>
<dbReference type="PANTHER" id="PTHR31573:SF4">
    <property type="entry name" value="FE2OG DIOXYGENASE DOMAIN-CONTAINING PROTEIN"/>
    <property type="match status" value="1"/>
</dbReference>
<dbReference type="InterPro" id="IPR032852">
    <property type="entry name" value="ALKBH2"/>
</dbReference>
<dbReference type="PANTHER" id="PTHR31573">
    <property type="entry name" value="ALPHA-KETOGLUTARATE-DEPENDENT DIOXYGENASE ALKB HOMOLOG 2"/>
    <property type="match status" value="1"/>
</dbReference>
<dbReference type="GO" id="GO:0051747">
    <property type="term" value="F:cytosine C-5 DNA demethylase activity"/>
    <property type="evidence" value="ECO:0007669"/>
    <property type="project" value="TreeGrafter"/>
</dbReference>
<accession>A0A5N6U4H9</accession>
<dbReference type="EMBL" id="ML742038">
    <property type="protein sequence ID" value="KAE8153545.1"/>
    <property type="molecule type" value="Genomic_DNA"/>
</dbReference>
<evidence type="ECO:0000256" key="2">
    <source>
        <dbReference type="SAM" id="MobiDB-lite"/>
    </source>
</evidence>
<feature type="compositionally biased region" description="Acidic residues" evidence="2">
    <location>
        <begin position="1"/>
        <end position="11"/>
    </location>
</feature>
<gene>
    <name evidence="4" type="ORF">BDV25DRAFT_168756</name>
</gene>
<feature type="region of interest" description="Disordered" evidence="2">
    <location>
        <begin position="594"/>
        <end position="615"/>
    </location>
</feature>
<feature type="binding site" evidence="1">
    <location>
        <position position="458"/>
    </location>
    <ligand>
        <name>2-oxoglutarate</name>
        <dbReference type="ChEBI" id="CHEBI:16810"/>
    </ligand>
</feature>
<protein>
    <recommendedName>
        <fullName evidence="3">Fe2OG dioxygenase domain-containing protein</fullName>
    </recommendedName>
</protein>
<dbReference type="AlphaFoldDB" id="A0A5N6U4H9"/>
<feature type="region of interest" description="Disordered" evidence="2">
    <location>
        <begin position="1"/>
        <end position="24"/>
    </location>
</feature>
<evidence type="ECO:0000313" key="4">
    <source>
        <dbReference type="EMBL" id="KAE8153545.1"/>
    </source>
</evidence>
<dbReference type="InterPro" id="IPR027450">
    <property type="entry name" value="AlkB-like"/>
</dbReference>
<dbReference type="SUPFAM" id="SSF51197">
    <property type="entry name" value="Clavaminate synthase-like"/>
    <property type="match status" value="1"/>
</dbReference>
<reference evidence="4 5" key="1">
    <citation type="submission" date="2019-04" db="EMBL/GenBank/DDBJ databases">
        <title>Friends and foes A comparative genomics study of 23 Aspergillus species from section Flavi.</title>
        <authorList>
            <consortium name="DOE Joint Genome Institute"/>
            <person name="Kjaerbolling I."/>
            <person name="Vesth T."/>
            <person name="Frisvad J.C."/>
            <person name="Nybo J.L."/>
            <person name="Theobald S."/>
            <person name="Kildgaard S."/>
            <person name="Isbrandt T."/>
            <person name="Kuo A."/>
            <person name="Sato A."/>
            <person name="Lyhne E.K."/>
            <person name="Kogle M.E."/>
            <person name="Wiebenga A."/>
            <person name="Kun R.S."/>
            <person name="Lubbers R.J."/>
            <person name="Makela M.R."/>
            <person name="Barry K."/>
            <person name="Chovatia M."/>
            <person name="Clum A."/>
            <person name="Daum C."/>
            <person name="Haridas S."/>
            <person name="He G."/>
            <person name="LaButti K."/>
            <person name="Lipzen A."/>
            <person name="Mondo S."/>
            <person name="Riley R."/>
            <person name="Salamov A."/>
            <person name="Simmons B.A."/>
            <person name="Magnuson J.K."/>
            <person name="Henrissat B."/>
            <person name="Mortensen U.H."/>
            <person name="Larsen T.O."/>
            <person name="Devries R.P."/>
            <person name="Grigoriev I.V."/>
            <person name="Machida M."/>
            <person name="Baker S.E."/>
            <person name="Andersen M.R."/>
        </authorList>
    </citation>
    <scope>NUCLEOTIDE SEQUENCE [LARGE SCALE GENOMIC DNA]</scope>
    <source>
        <strain evidence="4 5">IBT 18842</strain>
    </source>
</reference>
<dbReference type="Gene3D" id="2.60.120.590">
    <property type="entry name" value="Alpha-ketoglutarate-dependent dioxygenase AlkB-like"/>
    <property type="match status" value="1"/>
</dbReference>
<evidence type="ECO:0000313" key="5">
    <source>
        <dbReference type="Proteomes" id="UP000325780"/>
    </source>
</evidence>
<keyword evidence="5" id="KW-1185">Reference proteome</keyword>
<name>A0A5N6U4H9_ASPAV</name>
<sequence>MKDVAESDGDFSGEPPAWANTRQELGDATPNFRIVQGGLYHKNGICWGLLLDADTGSRSYLDSEQIITRVSGGCEKGDDGVLSLKRNQGEDDKMVKLLKSTMDKKSPVIGIIGDKCQLLGRKLPHRFCVLAFFNVTHIWFEKTNDMVGAKVRFEKIDLEMKSWWATKTLPSPPALLDRVYAEPESSQCSHCGRSSVRVYREGWVCLQPSCPQFWSWNKDQLTFSAAFLNSRRRPDEQTQPKRDLVRAGYDAGRHHMLAWREGIVCPLCRRCISRKHWKGWRCSEDATNPCTYEKVFNWPLVQLNEVQGQSRSLHSKRGLIQPEVDTSSTSVYRKRTYTLPNVGTVTHFIACEEVNGRPNGADDIFMQLQQRDLGLKRFELLQSVVPGTLTAHFAVNYGMPYKYVVAVDSKPFSEAPSELLKGLGLLKWATDMGTSGSAEPPNEMLVLGYLEGMKIGYHDDGEKSLGPTIATLSIGSKSNMSIRVKSKYYFGTTKAKPLDDDPAPQGCLFFTERTALKEQLLKGEITRAEYNERRRSFLKPNKGTPPPLIQLDVRHGDLVVMDGVALQKYYEHSVTPTDKLRYALTARHIKLDHVPKEDQQKGEFKLSPDQVFDGQ</sequence>
<dbReference type="PROSITE" id="PS51471">
    <property type="entry name" value="FE2OG_OXY"/>
    <property type="match status" value="1"/>
</dbReference>
<dbReference type="InterPro" id="IPR005123">
    <property type="entry name" value="Oxoglu/Fe-dep_dioxygenase_dom"/>
</dbReference>